<feature type="region of interest" description="Disordered" evidence="1">
    <location>
        <begin position="128"/>
        <end position="160"/>
    </location>
</feature>
<reference evidence="2 3" key="1">
    <citation type="journal article" date="2020" name="Biotechnol. Biofuels">
        <title>New insights from the biogas microbiome by comprehensive genome-resolved metagenomics of nearly 1600 species originating from multiple anaerobic digesters.</title>
        <authorList>
            <person name="Campanaro S."/>
            <person name="Treu L."/>
            <person name="Rodriguez-R L.M."/>
            <person name="Kovalovszki A."/>
            <person name="Ziels R.M."/>
            <person name="Maus I."/>
            <person name="Zhu X."/>
            <person name="Kougias P.G."/>
            <person name="Basile A."/>
            <person name="Luo G."/>
            <person name="Schluter A."/>
            <person name="Konstantinidis K.T."/>
            <person name="Angelidaki I."/>
        </authorList>
    </citation>
    <scope>NUCLEOTIDE SEQUENCE [LARGE SCALE GENOMIC DNA]</scope>
    <source>
        <strain evidence="2">AS06rmzACSIP_65</strain>
    </source>
</reference>
<sequence>MATQRQRTASKKNIKKALKTWKLMTHRQRALAQPNGRKRAKPGSTGEGNYYRIEIREKSQFSSFRTQDVGERGGIQRIAGHRPSGSWDTQAWLIEKPLANIVGDTLKSRHKDVQEVFDSLGSKPKLVKGDIFQAKPERNVPEKDKPTDAMKKAYEARRKG</sequence>
<name>A0A847D0P9_9BACT</name>
<dbReference type="EMBL" id="JAAZBX010000010">
    <property type="protein sequence ID" value="NLD25569.1"/>
    <property type="molecule type" value="Genomic_DNA"/>
</dbReference>
<comment type="caution">
    <text evidence="2">The sequence shown here is derived from an EMBL/GenBank/DDBJ whole genome shotgun (WGS) entry which is preliminary data.</text>
</comment>
<evidence type="ECO:0000313" key="2">
    <source>
        <dbReference type="EMBL" id="NLD25569.1"/>
    </source>
</evidence>
<feature type="compositionally biased region" description="Basic and acidic residues" evidence="1">
    <location>
        <begin position="135"/>
        <end position="160"/>
    </location>
</feature>
<proteinExistence type="predicted"/>
<evidence type="ECO:0000313" key="3">
    <source>
        <dbReference type="Proteomes" id="UP000545876"/>
    </source>
</evidence>
<organism evidence="2 3">
    <name type="scientific">Candidatus Dojkabacteria bacterium</name>
    <dbReference type="NCBI Taxonomy" id="2099670"/>
    <lineage>
        <taxon>Bacteria</taxon>
        <taxon>Candidatus Dojkabacteria</taxon>
    </lineage>
</organism>
<protein>
    <submittedName>
        <fullName evidence="2">Uncharacterized protein</fullName>
    </submittedName>
</protein>
<gene>
    <name evidence="2" type="ORF">GX656_02920</name>
</gene>
<accession>A0A847D0P9</accession>
<feature type="region of interest" description="Disordered" evidence="1">
    <location>
        <begin position="28"/>
        <end position="86"/>
    </location>
</feature>
<dbReference type="AlphaFoldDB" id="A0A847D0P9"/>
<evidence type="ECO:0000256" key="1">
    <source>
        <dbReference type="SAM" id="MobiDB-lite"/>
    </source>
</evidence>
<dbReference type="Proteomes" id="UP000545876">
    <property type="component" value="Unassembled WGS sequence"/>
</dbReference>